<proteinExistence type="predicted"/>
<evidence type="ECO:0000259" key="1">
    <source>
        <dbReference type="Pfam" id="PF01636"/>
    </source>
</evidence>
<organism evidence="2 3">
    <name type="scientific">Apiosordaria backusii</name>
    <dbReference type="NCBI Taxonomy" id="314023"/>
    <lineage>
        <taxon>Eukaryota</taxon>
        <taxon>Fungi</taxon>
        <taxon>Dikarya</taxon>
        <taxon>Ascomycota</taxon>
        <taxon>Pezizomycotina</taxon>
        <taxon>Sordariomycetes</taxon>
        <taxon>Sordariomycetidae</taxon>
        <taxon>Sordariales</taxon>
        <taxon>Lasiosphaeriaceae</taxon>
        <taxon>Apiosordaria</taxon>
    </lineage>
</organism>
<feature type="domain" description="Aminoglycoside phosphotransferase" evidence="1">
    <location>
        <begin position="298"/>
        <end position="488"/>
    </location>
</feature>
<dbReference type="InterPro" id="IPR002575">
    <property type="entry name" value="Aminoglycoside_PTrfase"/>
</dbReference>
<dbReference type="GO" id="GO:0016301">
    <property type="term" value="F:kinase activity"/>
    <property type="evidence" value="ECO:0007669"/>
    <property type="project" value="UniProtKB-KW"/>
</dbReference>
<dbReference type="EMBL" id="JAUKTV010000002">
    <property type="protein sequence ID" value="KAK0744333.1"/>
    <property type="molecule type" value="Genomic_DNA"/>
</dbReference>
<dbReference type="PANTHER" id="PTHR21310">
    <property type="entry name" value="AMINOGLYCOSIDE PHOSPHOTRANSFERASE-RELATED-RELATED"/>
    <property type="match status" value="1"/>
</dbReference>
<sequence>MAKDCAETSSGTSQEDQILKFILARKAARKATKRQPWKGEYVPNIAEQPLTTSPHDKPWICEGGSDPNFNWGDEGYDTDKGKTLLAITCSIVRPDTDFGFSTILAVGIFHSLSVWKRPVCDIGNMFGILEKAVGWAIVNLALLSFSSDAQREMGNLLSLHPETASSLIGYGAPSDPRARTASFPFLSVDITIIINSVLSSSHVASGSSQHRIIMSTGICIGTRDLPPADSATFLDSSFFSRNGPDAKLPSTADVRQRCWIQDPRTKRRDFAFPPVYYEELGLIVKFGPPLQITVAEGQCLWALRRVMPEVPVPEVYGWTRDGGQNFIYMELVQGCTLAEQWDHLNPTARADICNQLATMIAKLRELRHPPGEFFLGHINGEPLGDIVFTNECRPPAGPFKSVAEFHDWMSWQIRAQARRHWPGKEVLEIPDPYRSGLPDNAEVVFTHGDLHRANIIVSKNAKSPKILAIIDWRQSGWYPDYWEFCKAMYTAGVEGEWMDIYIPMFVKERSCLDTFEDYSRAFGY</sequence>
<evidence type="ECO:0000313" key="2">
    <source>
        <dbReference type="EMBL" id="KAK0744333.1"/>
    </source>
</evidence>
<reference evidence="2" key="1">
    <citation type="submission" date="2023-06" db="EMBL/GenBank/DDBJ databases">
        <title>Genome-scale phylogeny and comparative genomics of the fungal order Sordariales.</title>
        <authorList>
            <consortium name="Lawrence Berkeley National Laboratory"/>
            <person name="Hensen N."/>
            <person name="Bonometti L."/>
            <person name="Westerberg I."/>
            <person name="Brannstrom I.O."/>
            <person name="Guillou S."/>
            <person name="Cros-Aarteil S."/>
            <person name="Calhoun S."/>
            <person name="Haridas S."/>
            <person name="Kuo A."/>
            <person name="Mondo S."/>
            <person name="Pangilinan J."/>
            <person name="Riley R."/>
            <person name="Labutti K."/>
            <person name="Andreopoulos B."/>
            <person name="Lipzen A."/>
            <person name="Chen C."/>
            <person name="Yanf M."/>
            <person name="Daum C."/>
            <person name="Ng V."/>
            <person name="Clum A."/>
            <person name="Steindorff A."/>
            <person name="Ohm R."/>
            <person name="Martin F."/>
            <person name="Silar P."/>
            <person name="Natvig D."/>
            <person name="Lalanne C."/>
            <person name="Gautier V."/>
            <person name="Ament-Velasquez S.L."/>
            <person name="Kruys A."/>
            <person name="Hutchinson M.I."/>
            <person name="Powell A.J."/>
            <person name="Barry K."/>
            <person name="Miller A.N."/>
            <person name="Grigoriev I.V."/>
            <person name="Debuchy R."/>
            <person name="Gladieux P."/>
            <person name="Thoren M.H."/>
            <person name="Johannesson H."/>
        </authorList>
    </citation>
    <scope>NUCLEOTIDE SEQUENCE</scope>
    <source>
        <strain evidence="2">CBS 540.89</strain>
    </source>
</reference>
<dbReference type="Gene3D" id="3.90.1200.10">
    <property type="match status" value="1"/>
</dbReference>
<dbReference type="SUPFAM" id="SSF56112">
    <property type="entry name" value="Protein kinase-like (PK-like)"/>
    <property type="match status" value="1"/>
</dbReference>
<dbReference type="Pfam" id="PF01636">
    <property type="entry name" value="APH"/>
    <property type="match status" value="1"/>
</dbReference>
<keyword evidence="2" id="KW-0808">Transferase</keyword>
<dbReference type="InterPro" id="IPR051678">
    <property type="entry name" value="AGP_Transferase"/>
</dbReference>
<dbReference type="AlphaFoldDB" id="A0AA40ERS5"/>
<gene>
    <name evidence="2" type="ORF">B0T21DRAFT_344554</name>
</gene>
<accession>A0AA40ERS5</accession>
<evidence type="ECO:0000313" key="3">
    <source>
        <dbReference type="Proteomes" id="UP001172159"/>
    </source>
</evidence>
<dbReference type="Proteomes" id="UP001172159">
    <property type="component" value="Unassembled WGS sequence"/>
</dbReference>
<protein>
    <submittedName>
        <fullName evidence="2">Kinase-like domain-containing protein</fullName>
    </submittedName>
</protein>
<dbReference type="PANTHER" id="PTHR21310:SF54">
    <property type="entry name" value="AMINOGLYCOSIDE PHOSPHOTRANSFERASE DOMAIN-CONTAINING PROTEIN"/>
    <property type="match status" value="1"/>
</dbReference>
<dbReference type="InterPro" id="IPR011009">
    <property type="entry name" value="Kinase-like_dom_sf"/>
</dbReference>
<keyword evidence="3" id="KW-1185">Reference proteome</keyword>
<keyword evidence="2" id="KW-0418">Kinase</keyword>
<dbReference type="CDD" id="cd05120">
    <property type="entry name" value="APH_ChoK_like"/>
    <property type="match status" value="1"/>
</dbReference>
<name>A0AA40ERS5_9PEZI</name>
<comment type="caution">
    <text evidence="2">The sequence shown here is derived from an EMBL/GenBank/DDBJ whole genome shotgun (WGS) entry which is preliminary data.</text>
</comment>